<dbReference type="Gene3D" id="3.60.15.10">
    <property type="entry name" value="Ribonuclease Z/Hydroxyacylglutathione hydrolase-like"/>
    <property type="match status" value="1"/>
</dbReference>
<dbReference type="EMBL" id="CAJNON010000302">
    <property type="protein sequence ID" value="CAF1181284.1"/>
    <property type="molecule type" value="Genomic_DNA"/>
</dbReference>
<evidence type="ECO:0000313" key="1">
    <source>
        <dbReference type="EMBL" id="CAF1181284.1"/>
    </source>
</evidence>
<proteinExistence type="predicted"/>
<dbReference type="InterPro" id="IPR036866">
    <property type="entry name" value="RibonucZ/Hydroxyglut_hydro"/>
</dbReference>
<dbReference type="PANTHER" id="PTHR46504">
    <property type="entry name" value="TRNASE Z TRZ1"/>
    <property type="match status" value="1"/>
</dbReference>
<name>A0A814V1G1_9BILA</name>
<dbReference type="Proteomes" id="UP000663891">
    <property type="component" value="Unassembled WGS sequence"/>
</dbReference>
<reference evidence="1" key="1">
    <citation type="submission" date="2021-02" db="EMBL/GenBank/DDBJ databases">
        <authorList>
            <person name="Nowell W R."/>
        </authorList>
    </citation>
    <scope>NUCLEOTIDE SEQUENCE</scope>
</reference>
<accession>A0A814V1G1</accession>
<sequence length="280" mass="31738">MNPLTTIKFLNNRFTLTGFSRAGDATGLFIPEMDTLLDAGIVVTKEKPRRLFITHSHSDHAYQIPYMYSASSPTPLSIYVPNESVSYFNAYLTSAQLLNDHGDEKAIATCAQRYILHGVTEKQIIDLDNSYRVEIINCCHTIPCVGYAFYEKRSKLKSDYAQLSGKEIQVLKKQGIDITEQVFIPLFAFLGDTTPDVFSINSNSARVLLDQMPVIICECSFLYGEQSNEKGHTHWNGLKPIIESHPHITFILIHFSLKHKRNEIEAFFAKQSLKNVIPFI</sequence>
<evidence type="ECO:0000313" key="2">
    <source>
        <dbReference type="Proteomes" id="UP000663891"/>
    </source>
</evidence>
<dbReference type="OrthoDB" id="527344at2759"/>
<dbReference type="AlphaFoldDB" id="A0A814V1G1"/>
<evidence type="ECO:0008006" key="3">
    <source>
        <dbReference type="Google" id="ProtNLM"/>
    </source>
</evidence>
<dbReference type="SUPFAM" id="SSF56281">
    <property type="entry name" value="Metallo-hydrolase/oxidoreductase"/>
    <property type="match status" value="1"/>
</dbReference>
<gene>
    <name evidence="1" type="ORF">VCS650_LOCUS24504</name>
</gene>
<organism evidence="1 2">
    <name type="scientific">Adineta steineri</name>
    <dbReference type="NCBI Taxonomy" id="433720"/>
    <lineage>
        <taxon>Eukaryota</taxon>
        <taxon>Metazoa</taxon>
        <taxon>Spiralia</taxon>
        <taxon>Gnathifera</taxon>
        <taxon>Rotifera</taxon>
        <taxon>Eurotatoria</taxon>
        <taxon>Bdelloidea</taxon>
        <taxon>Adinetida</taxon>
        <taxon>Adinetidae</taxon>
        <taxon>Adineta</taxon>
    </lineage>
</organism>
<dbReference type="PANTHER" id="PTHR46504:SF2">
    <property type="entry name" value="TRNASE Z TRZ1"/>
    <property type="match status" value="1"/>
</dbReference>
<comment type="caution">
    <text evidence="1">The sequence shown here is derived from an EMBL/GenBank/DDBJ whole genome shotgun (WGS) entry which is preliminary data.</text>
</comment>
<protein>
    <recommendedName>
        <fullName evidence="3">Metallo-beta-lactamase domain-containing protein</fullName>
    </recommendedName>
</protein>